<evidence type="ECO:0000313" key="1">
    <source>
        <dbReference type="EMBL" id="AUP80617.1"/>
    </source>
</evidence>
<dbReference type="AlphaFoldDB" id="A0A2K9PVS9"/>
<dbReference type="RefSeq" id="WP_102757263.1">
    <property type="nucleotide sequence ID" value="NZ_CP025791.1"/>
</dbReference>
<dbReference type="Gene3D" id="1.25.40.390">
    <property type="match status" value="1"/>
</dbReference>
<dbReference type="Pfam" id="PF12771">
    <property type="entry name" value="SusD-like_2"/>
    <property type="match status" value="1"/>
</dbReference>
<reference evidence="1 2" key="1">
    <citation type="submission" date="2018-01" db="EMBL/GenBank/DDBJ databases">
        <title>Complete genome sequence of Flavivirga eckloniae ECD14 isolated from seaweed Ecklonia cava.</title>
        <authorList>
            <person name="Lee J.H."/>
            <person name="Baik K.S."/>
            <person name="Seong C.N."/>
        </authorList>
    </citation>
    <scope>NUCLEOTIDE SEQUENCE [LARGE SCALE GENOMIC DNA]</scope>
    <source>
        <strain evidence="1 2">ECD14</strain>
    </source>
</reference>
<gene>
    <name evidence="1" type="ORF">C1H87_18625</name>
</gene>
<dbReference type="KEGG" id="fek:C1H87_18625"/>
<protein>
    <recommendedName>
        <fullName evidence="3">SusD/RagB family nutrient-binding outer membrane lipoprotein</fullName>
    </recommendedName>
</protein>
<dbReference type="Proteomes" id="UP000235826">
    <property type="component" value="Chromosome"/>
</dbReference>
<organism evidence="1 2">
    <name type="scientific">Flavivirga eckloniae</name>
    <dbReference type="NCBI Taxonomy" id="1803846"/>
    <lineage>
        <taxon>Bacteria</taxon>
        <taxon>Pseudomonadati</taxon>
        <taxon>Bacteroidota</taxon>
        <taxon>Flavobacteriia</taxon>
        <taxon>Flavobacteriales</taxon>
        <taxon>Flavobacteriaceae</taxon>
        <taxon>Flavivirga</taxon>
    </lineage>
</organism>
<dbReference type="Pfam" id="PF12741">
    <property type="entry name" value="SusD-like"/>
    <property type="match status" value="1"/>
</dbReference>
<dbReference type="OrthoDB" id="725917at2"/>
<dbReference type="InterPro" id="IPR041662">
    <property type="entry name" value="SusD-like_2"/>
</dbReference>
<name>A0A2K9PVS9_9FLAO</name>
<dbReference type="InterPro" id="IPR024302">
    <property type="entry name" value="SusD-like"/>
</dbReference>
<dbReference type="EMBL" id="CP025791">
    <property type="protein sequence ID" value="AUP80617.1"/>
    <property type="molecule type" value="Genomic_DNA"/>
</dbReference>
<sequence>MKKIKILICLLCGLFFESCEITNFDLQEDPNELTPESVDANFVLNELQVVFAEVMNDFSLHTDDVMRYESMTDSYSDIAEPDALDSEWLDVYSIRENTRIISNLAKDDDNLLFHKGMAKLLQAYATATLVDYLGDIPFSEANNIDIFNPAPDDDETIYTAILADIDAAIIDLNNATLAPNTDLFYNGDADKWIKMANSLKFRLLLNTANTSGINALLTHDNLIDDESNDFQFQYSDAQTPVDSRHPYFERGYDNGEGQTEYIGNYFMWLLKDSKTVRDPRLRYYVYRQTNTDLTSSCIDDPSFDFCYIGDFYWGRDHEDLRARPNDRFLKTVYGLYPGGGAFDADNPAAAFTTINLGGAGIFPVMLSSFMEFLKAEAVLSLGANGDALASLEAGIRGSMAKVISYGELNKEALDKVVIEDDPATVEDEEMNVRDLYAAKQSDIDAYVDVVLQEYLIGSDEQRLEIVLREYYIAAFGNSIEAYNGYRRTGFPSNLQIPVVNESIPFPRTFSLPEDAVDRNTSLNQKPTTTQVFWDKLPAGALK</sequence>
<evidence type="ECO:0000313" key="2">
    <source>
        <dbReference type="Proteomes" id="UP000235826"/>
    </source>
</evidence>
<dbReference type="InterPro" id="IPR011990">
    <property type="entry name" value="TPR-like_helical_dom_sf"/>
</dbReference>
<dbReference type="SUPFAM" id="SSF48452">
    <property type="entry name" value="TPR-like"/>
    <property type="match status" value="1"/>
</dbReference>
<accession>A0A2K9PVS9</accession>
<keyword evidence="2" id="KW-1185">Reference proteome</keyword>
<proteinExistence type="predicted"/>
<evidence type="ECO:0008006" key="3">
    <source>
        <dbReference type="Google" id="ProtNLM"/>
    </source>
</evidence>